<keyword evidence="2" id="KW-1185">Reference proteome</keyword>
<protein>
    <submittedName>
        <fullName evidence="1">Uncharacterized protein</fullName>
    </submittedName>
</protein>
<gene>
    <name evidence="1" type="ORF">RRG08_008716</name>
</gene>
<name>A0AAE0XPX8_9GAST</name>
<organism evidence="1 2">
    <name type="scientific">Elysia crispata</name>
    <name type="common">lettuce slug</name>
    <dbReference type="NCBI Taxonomy" id="231223"/>
    <lineage>
        <taxon>Eukaryota</taxon>
        <taxon>Metazoa</taxon>
        <taxon>Spiralia</taxon>
        <taxon>Lophotrochozoa</taxon>
        <taxon>Mollusca</taxon>
        <taxon>Gastropoda</taxon>
        <taxon>Heterobranchia</taxon>
        <taxon>Euthyneura</taxon>
        <taxon>Panpulmonata</taxon>
        <taxon>Sacoglossa</taxon>
        <taxon>Placobranchoidea</taxon>
        <taxon>Plakobranchidae</taxon>
        <taxon>Elysia</taxon>
    </lineage>
</organism>
<dbReference type="AlphaFoldDB" id="A0AAE0XPX8"/>
<reference evidence="1" key="1">
    <citation type="journal article" date="2023" name="G3 (Bethesda)">
        <title>A reference genome for the long-term kleptoplast-retaining sea slug Elysia crispata morphotype clarki.</title>
        <authorList>
            <person name="Eastman K.E."/>
            <person name="Pendleton A.L."/>
            <person name="Shaikh M.A."/>
            <person name="Suttiyut T."/>
            <person name="Ogas R."/>
            <person name="Tomko P."/>
            <person name="Gavelis G."/>
            <person name="Widhalm J.R."/>
            <person name="Wisecaver J.H."/>
        </authorList>
    </citation>
    <scope>NUCLEOTIDE SEQUENCE</scope>
    <source>
        <strain evidence="1">ECLA1</strain>
    </source>
</reference>
<dbReference type="Proteomes" id="UP001283361">
    <property type="component" value="Unassembled WGS sequence"/>
</dbReference>
<dbReference type="EMBL" id="JAWDGP010007856">
    <property type="protein sequence ID" value="KAK3702328.1"/>
    <property type="molecule type" value="Genomic_DNA"/>
</dbReference>
<proteinExistence type="predicted"/>
<sequence length="92" mass="10547">MVSSLIVLHYQLTCVSNDIQQRSFRSLSQTFTYPNHKWPTTVAVYWNKSHIFFSIVSVIVAPKSEILFWQTAIALSPGHEKPDRQTPLIGFP</sequence>
<accession>A0AAE0XPX8</accession>
<comment type="caution">
    <text evidence="1">The sequence shown here is derived from an EMBL/GenBank/DDBJ whole genome shotgun (WGS) entry which is preliminary data.</text>
</comment>
<evidence type="ECO:0000313" key="1">
    <source>
        <dbReference type="EMBL" id="KAK3702328.1"/>
    </source>
</evidence>
<evidence type="ECO:0000313" key="2">
    <source>
        <dbReference type="Proteomes" id="UP001283361"/>
    </source>
</evidence>